<dbReference type="PANTHER" id="PTHR43619">
    <property type="entry name" value="S-ADENOSYL-L-METHIONINE-DEPENDENT METHYLTRANSFERASE YKTD-RELATED"/>
    <property type="match status" value="1"/>
</dbReference>
<dbReference type="EMBL" id="RSAA01000006">
    <property type="protein sequence ID" value="RRO18730.1"/>
    <property type="molecule type" value="Genomic_DNA"/>
</dbReference>
<organism evidence="7 8">
    <name type="scientific">Saccharopolyspora rhizosphaerae</name>
    <dbReference type="NCBI Taxonomy" id="2492662"/>
    <lineage>
        <taxon>Bacteria</taxon>
        <taxon>Bacillati</taxon>
        <taxon>Actinomycetota</taxon>
        <taxon>Actinomycetes</taxon>
        <taxon>Pseudonocardiales</taxon>
        <taxon>Pseudonocardiaceae</taxon>
        <taxon>Saccharopolyspora</taxon>
    </lineage>
</organism>
<proteinExistence type="inferred from homology"/>
<dbReference type="SUPFAM" id="SSF53335">
    <property type="entry name" value="S-adenosyl-L-methionine-dependent methyltransferases"/>
    <property type="match status" value="1"/>
</dbReference>
<keyword evidence="5 6" id="KW-0949">S-adenosyl-L-methionine</keyword>
<evidence type="ECO:0000313" key="8">
    <source>
        <dbReference type="Proteomes" id="UP000274515"/>
    </source>
</evidence>
<dbReference type="OrthoDB" id="9806164at2"/>
<evidence type="ECO:0000256" key="3">
    <source>
        <dbReference type="ARBA" id="ARBA00022603"/>
    </source>
</evidence>
<gene>
    <name evidence="7" type="ORF">EIL87_06355</name>
</gene>
<dbReference type="Proteomes" id="UP000274515">
    <property type="component" value="Unassembled WGS sequence"/>
</dbReference>
<keyword evidence="3 6" id="KW-0489">Methyltransferase</keyword>
<evidence type="ECO:0000313" key="7">
    <source>
        <dbReference type="EMBL" id="RRO18730.1"/>
    </source>
</evidence>
<comment type="function">
    <text evidence="1 6">Exhibits S-adenosyl-L-methionine-dependent methyltransferase activity.</text>
</comment>
<dbReference type="Gene3D" id="3.40.50.150">
    <property type="entry name" value="Vaccinia Virus protein VP39"/>
    <property type="match status" value="1"/>
</dbReference>
<dbReference type="RefSeq" id="WP_125089229.1">
    <property type="nucleotide sequence ID" value="NZ_RSAA01000006.1"/>
</dbReference>
<keyword evidence="4 7" id="KW-0808">Transferase</keyword>
<dbReference type="GO" id="GO:0008168">
    <property type="term" value="F:methyltransferase activity"/>
    <property type="evidence" value="ECO:0007669"/>
    <property type="project" value="UniProtKB-UniRule"/>
</dbReference>
<dbReference type="InterPro" id="IPR007213">
    <property type="entry name" value="Ppm1/Ppm2/Tcmp"/>
</dbReference>
<dbReference type="NCBIfam" id="TIGR00027">
    <property type="entry name" value="mthyl_TIGR00027"/>
    <property type="match status" value="1"/>
</dbReference>
<evidence type="ECO:0000256" key="2">
    <source>
        <dbReference type="ARBA" id="ARBA00008138"/>
    </source>
</evidence>
<name>A0A426JZW5_9PSEU</name>
<dbReference type="GO" id="GO:0032259">
    <property type="term" value="P:methylation"/>
    <property type="evidence" value="ECO:0007669"/>
    <property type="project" value="UniProtKB-KW"/>
</dbReference>
<evidence type="ECO:0000256" key="1">
    <source>
        <dbReference type="ARBA" id="ARBA00003907"/>
    </source>
</evidence>
<dbReference type="InterPro" id="IPR029063">
    <property type="entry name" value="SAM-dependent_MTases_sf"/>
</dbReference>
<sequence length="297" mass="33267">MAEHEKWDVVSGVGRTALWVAVARALETRSESGLIDDPHAEVLARAAQPTGALTSVLDAQPEDETTRQLWQVMALHLGIRTRFFDEYFRTATSSGEVEQAVILAAGLDSRAWRLEWPQDFTLFEIDQPEVLDFKRRALAGEGAHLRCEHVAVRADLRDDWASALLAAGFDPQKPTAWLVEGLLPYLPAEAEEELFQVITRLSAPGSQVALEHSVSANFGQAMDDPRFEHVSQDWGVDMNQLVHQDERTPAITRLRDHGWQVDRDENGTTTAAEYGRQADGHSAMHLEHVRYATVRRN</sequence>
<comment type="caution">
    <text evidence="7">The sequence shown here is derived from an EMBL/GenBank/DDBJ whole genome shotgun (WGS) entry which is preliminary data.</text>
</comment>
<dbReference type="EC" id="2.1.1.-" evidence="6"/>
<evidence type="ECO:0000256" key="4">
    <source>
        <dbReference type="ARBA" id="ARBA00022679"/>
    </source>
</evidence>
<dbReference type="Pfam" id="PF04072">
    <property type="entry name" value="LCM"/>
    <property type="match status" value="1"/>
</dbReference>
<protein>
    <recommendedName>
        <fullName evidence="6">S-adenosyl-L-methionine-dependent methyltransferase</fullName>
        <ecNumber evidence="6">2.1.1.-</ecNumber>
    </recommendedName>
</protein>
<evidence type="ECO:0000256" key="6">
    <source>
        <dbReference type="RuleBase" id="RU362030"/>
    </source>
</evidence>
<accession>A0A426JZW5</accession>
<dbReference type="InterPro" id="IPR011610">
    <property type="entry name" value="SAM_mthyl_Trfase_ML2640-like"/>
</dbReference>
<evidence type="ECO:0000256" key="5">
    <source>
        <dbReference type="ARBA" id="ARBA00022691"/>
    </source>
</evidence>
<reference evidence="7 8" key="1">
    <citation type="submission" date="2018-11" db="EMBL/GenBank/DDBJ databases">
        <title>Saccharopolyspora rhizosphaerae sp. nov., an actinomycete isolated from rhizosphere soil in Thailand.</title>
        <authorList>
            <person name="Intra B."/>
            <person name="Euanorasetr J."/>
            <person name="Take A."/>
            <person name="Inahashi Y."/>
            <person name="Mori M."/>
            <person name="Panbangred W."/>
            <person name="Matsumoto A."/>
        </authorList>
    </citation>
    <scope>NUCLEOTIDE SEQUENCE [LARGE SCALE GENOMIC DNA]</scope>
    <source>
        <strain evidence="7 8">H219</strain>
    </source>
</reference>
<dbReference type="PANTHER" id="PTHR43619:SF2">
    <property type="entry name" value="S-ADENOSYL-L-METHIONINE-DEPENDENT METHYLTRANSFERASES SUPERFAMILY PROTEIN"/>
    <property type="match status" value="1"/>
</dbReference>
<dbReference type="AlphaFoldDB" id="A0A426JZW5"/>
<keyword evidence="8" id="KW-1185">Reference proteome</keyword>
<comment type="similarity">
    <text evidence="2 6">Belongs to the UPF0677 family.</text>
</comment>